<dbReference type="Proteomes" id="UP000066480">
    <property type="component" value="Chromosome"/>
</dbReference>
<dbReference type="KEGG" id="lmoi:VV02_10965"/>
<organism evidence="2 3">
    <name type="scientific">Luteipulveratus mongoliensis</name>
    <dbReference type="NCBI Taxonomy" id="571913"/>
    <lineage>
        <taxon>Bacteria</taxon>
        <taxon>Bacillati</taxon>
        <taxon>Actinomycetota</taxon>
        <taxon>Actinomycetes</taxon>
        <taxon>Micrococcales</taxon>
        <taxon>Dermacoccaceae</taxon>
        <taxon>Luteipulveratus</taxon>
    </lineage>
</organism>
<sequence>MSRVTATAACGVLALTLIGAAPGASFGSGPPRTVAAADIPLPPAGRANIGYSVVTQGSYDAAGQLVLVAPDGGHRALGATRANEQVLDTSTDARTVLTVTPLTYPRQSITTWNLGAGTKTSFAIGATTSIALVSGGILTVDYGTGTTRVRSTTNGAVIRTYPTVAGQAEAAVTPDGSTVLQRVTAGTAVRSAATGAVTRTVADPAGHWCFPRRLWDSTSAVLSCESTDPALPRQYRVVLSTGATSAVTPAGASAVWNTTPLRVVSIPEATGIPNYVGYVDAGGLRGLNLPGEPDDPHHRLTGARGSSIYVFWNGETGTPSLRRYDLSTKALTSLIGPGSLSPAPITSGRTIDALS</sequence>
<evidence type="ECO:0008006" key="4">
    <source>
        <dbReference type="Google" id="ProtNLM"/>
    </source>
</evidence>
<dbReference type="OrthoDB" id="3881096at2"/>
<dbReference type="EMBL" id="CP011112">
    <property type="protein sequence ID" value="AKU16264.1"/>
    <property type="molecule type" value="Genomic_DNA"/>
</dbReference>
<proteinExistence type="predicted"/>
<dbReference type="RefSeq" id="WP_052591581.1">
    <property type="nucleotide sequence ID" value="NZ_CP011112.1"/>
</dbReference>
<dbReference type="AlphaFoldDB" id="A0A0K1JHS9"/>
<gene>
    <name evidence="2" type="ORF">VV02_10965</name>
</gene>
<feature type="signal peptide" evidence="1">
    <location>
        <begin position="1"/>
        <end position="20"/>
    </location>
</feature>
<evidence type="ECO:0000256" key="1">
    <source>
        <dbReference type="SAM" id="SignalP"/>
    </source>
</evidence>
<name>A0A0K1JHS9_9MICO</name>
<feature type="chain" id="PRO_5005462008" description="Lipoprotein LpqB beta-propeller domain-containing protein" evidence="1">
    <location>
        <begin position="21"/>
        <end position="355"/>
    </location>
</feature>
<dbReference type="STRING" id="571913.VV02_10965"/>
<evidence type="ECO:0000313" key="3">
    <source>
        <dbReference type="Proteomes" id="UP000066480"/>
    </source>
</evidence>
<evidence type="ECO:0000313" key="2">
    <source>
        <dbReference type="EMBL" id="AKU16264.1"/>
    </source>
</evidence>
<protein>
    <recommendedName>
        <fullName evidence="4">Lipoprotein LpqB beta-propeller domain-containing protein</fullName>
    </recommendedName>
</protein>
<keyword evidence="1" id="KW-0732">Signal</keyword>
<keyword evidence="3" id="KW-1185">Reference proteome</keyword>
<reference evidence="2 3" key="1">
    <citation type="submission" date="2015-03" db="EMBL/GenBank/DDBJ databases">
        <title>Luteipulveratus halotolerans sp. nov., a novel actinobacterium (Dermacoccaceae) from Sarawak, Malaysia.</title>
        <authorList>
            <person name="Juboi H."/>
            <person name="Basik A."/>
            <person name="Shamsul S.S."/>
            <person name="Arnold P."/>
            <person name="Schmitt E.K."/>
            <person name="Sanglier J.-J."/>
            <person name="Yeo T."/>
        </authorList>
    </citation>
    <scope>NUCLEOTIDE SEQUENCE [LARGE SCALE GENOMIC DNA]</scope>
    <source>
        <strain evidence="2 3">MN07-A0370</strain>
    </source>
</reference>
<dbReference type="SUPFAM" id="SSF69304">
    <property type="entry name" value="Tricorn protease N-terminal domain"/>
    <property type="match status" value="1"/>
</dbReference>
<accession>A0A0K1JHS9</accession>